<dbReference type="RefSeq" id="WP_074797629.1">
    <property type="nucleotide sequence ID" value="NZ_FOMB01000019.1"/>
</dbReference>
<gene>
    <name evidence="2" type="ORF">SAMN04488059_1192</name>
</gene>
<evidence type="ECO:0000313" key="3">
    <source>
        <dbReference type="Proteomes" id="UP000182258"/>
    </source>
</evidence>
<dbReference type="InterPro" id="IPR003959">
    <property type="entry name" value="ATPase_AAA_core"/>
</dbReference>
<dbReference type="GO" id="GO:0005524">
    <property type="term" value="F:ATP binding"/>
    <property type="evidence" value="ECO:0007669"/>
    <property type="project" value="InterPro"/>
</dbReference>
<dbReference type="InterPro" id="IPR027417">
    <property type="entry name" value="P-loop_NTPase"/>
</dbReference>
<dbReference type="Gene3D" id="3.40.50.300">
    <property type="entry name" value="P-loop containing nucleotide triphosphate hydrolases"/>
    <property type="match status" value="1"/>
</dbReference>
<dbReference type="GO" id="GO:0004252">
    <property type="term" value="F:serine-type endopeptidase activity"/>
    <property type="evidence" value="ECO:0007669"/>
    <property type="project" value="InterPro"/>
</dbReference>
<dbReference type="Proteomes" id="UP000182258">
    <property type="component" value="Unassembled WGS sequence"/>
</dbReference>
<organism evidence="2 3">
    <name type="scientific">Devosia psychrophila</name>
    <dbReference type="NCBI Taxonomy" id="728005"/>
    <lineage>
        <taxon>Bacteria</taxon>
        <taxon>Pseudomonadati</taxon>
        <taxon>Pseudomonadota</taxon>
        <taxon>Alphaproteobacteria</taxon>
        <taxon>Hyphomicrobiales</taxon>
        <taxon>Devosiaceae</taxon>
        <taxon>Devosia</taxon>
    </lineage>
</organism>
<dbReference type="PANTHER" id="PTHR43718">
    <property type="entry name" value="LON PROTEASE"/>
    <property type="match status" value="1"/>
</dbReference>
<dbReference type="Pfam" id="PF00004">
    <property type="entry name" value="AAA"/>
    <property type="match status" value="1"/>
</dbReference>
<dbReference type="GO" id="GO:0004176">
    <property type="term" value="F:ATP-dependent peptidase activity"/>
    <property type="evidence" value="ECO:0007669"/>
    <property type="project" value="InterPro"/>
</dbReference>
<evidence type="ECO:0000259" key="1">
    <source>
        <dbReference type="SMART" id="SM00382"/>
    </source>
</evidence>
<dbReference type="GO" id="GO:0016887">
    <property type="term" value="F:ATP hydrolysis activity"/>
    <property type="evidence" value="ECO:0007669"/>
    <property type="project" value="InterPro"/>
</dbReference>
<evidence type="ECO:0000313" key="2">
    <source>
        <dbReference type="EMBL" id="SFD05302.1"/>
    </source>
</evidence>
<dbReference type="PANTHER" id="PTHR43718:SF2">
    <property type="entry name" value="LON PROTEASE HOMOLOG, MITOCHONDRIAL"/>
    <property type="match status" value="1"/>
</dbReference>
<dbReference type="SMART" id="SM00382">
    <property type="entry name" value="AAA"/>
    <property type="match status" value="1"/>
</dbReference>
<name>A0A1I1P6S5_9HYPH</name>
<dbReference type="EMBL" id="FOMB01000019">
    <property type="protein sequence ID" value="SFD05302.1"/>
    <property type="molecule type" value="Genomic_DNA"/>
</dbReference>
<sequence length="348" mass="38306">MKNYTKMTYAQPEPDLDEDEDLDNLLPSYFLPETFDRLAAGRPRLLETGSDATAFVRVMEPVDHGAHESRRGADNRHDRYTVNRLINGLSDVKSLKGPATSDTVDRMAAALFADAPNFAAAIQAIRTSAMTSISRGARWLQFKPIIIESDPGAGKTRIVHKLAEHSGLPLLYLDCASMTNLTPILGQDSSWSHSRASEIMEAIARGDIANLIVVFDELDKLKDHGRNSSPQASEALVGLFEKSSAAAHLDHFTQLTIDMSFINWVILVNDVERLSKPFVDRCQVIRLPPPSVAEITQIATREIERRGLEPELVAAIAKAVRKGRVTSLRTLHKLLDAAAAASARHLLN</sequence>
<dbReference type="GO" id="GO:0006515">
    <property type="term" value="P:protein quality control for misfolded or incompletely synthesized proteins"/>
    <property type="evidence" value="ECO:0007669"/>
    <property type="project" value="TreeGrafter"/>
</dbReference>
<feature type="domain" description="AAA+ ATPase" evidence="1">
    <location>
        <begin position="141"/>
        <end position="289"/>
    </location>
</feature>
<dbReference type="InterPro" id="IPR027065">
    <property type="entry name" value="Lon_Prtase"/>
</dbReference>
<dbReference type="STRING" id="728005.SAMN04488059_1192"/>
<proteinExistence type="predicted"/>
<dbReference type="InterPro" id="IPR003593">
    <property type="entry name" value="AAA+_ATPase"/>
</dbReference>
<accession>A0A1I1P6S5</accession>
<reference evidence="2 3" key="1">
    <citation type="submission" date="2016-10" db="EMBL/GenBank/DDBJ databases">
        <authorList>
            <person name="de Groot N.N."/>
        </authorList>
    </citation>
    <scope>NUCLEOTIDE SEQUENCE [LARGE SCALE GENOMIC DNA]</scope>
    <source>
        <strain evidence="2 3">CGMCC 1.10210</strain>
    </source>
</reference>
<dbReference type="AlphaFoldDB" id="A0A1I1P6S5"/>
<dbReference type="SUPFAM" id="SSF52540">
    <property type="entry name" value="P-loop containing nucleoside triphosphate hydrolases"/>
    <property type="match status" value="1"/>
</dbReference>
<protein>
    <submittedName>
        <fullName evidence="2">ATPase family associated with various cellular activities (AAA)</fullName>
    </submittedName>
</protein>